<keyword evidence="2" id="KW-1133">Transmembrane helix</keyword>
<organism evidence="3 4">
    <name type="scientific">Vigna mungo</name>
    <name type="common">Black gram</name>
    <name type="synonym">Phaseolus mungo</name>
    <dbReference type="NCBI Taxonomy" id="3915"/>
    <lineage>
        <taxon>Eukaryota</taxon>
        <taxon>Viridiplantae</taxon>
        <taxon>Streptophyta</taxon>
        <taxon>Embryophyta</taxon>
        <taxon>Tracheophyta</taxon>
        <taxon>Spermatophyta</taxon>
        <taxon>Magnoliopsida</taxon>
        <taxon>eudicotyledons</taxon>
        <taxon>Gunneridae</taxon>
        <taxon>Pentapetalae</taxon>
        <taxon>rosids</taxon>
        <taxon>fabids</taxon>
        <taxon>Fabales</taxon>
        <taxon>Fabaceae</taxon>
        <taxon>Papilionoideae</taxon>
        <taxon>50 kb inversion clade</taxon>
        <taxon>NPAAA clade</taxon>
        <taxon>indigoferoid/millettioid clade</taxon>
        <taxon>Phaseoleae</taxon>
        <taxon>Vigna</taxon>
    </lineage>
</organism>
<evidence type="ECO:0000313" key="3">
    <source>
        <dbReference type="EMBL" id="WVZ08674.1"/>
    </source>
</evidence>
<evidence type="ECO:0000256" key="2">
    <source>
        <dbReference type="SAM" id="Phobius"/>
    </source>
</evidence>
<feature type="region of interest" description="Disordered" evidence="1">
    <location>
        <begin position="1"/>
        <end position="20"/>
    </location>
</feature>
<reference evidence="3 4" key="1">
    <citation type="journal article" date="2023" name="Life. Sci Alliance">
        <title>Evolutionary insights into 3D genome organization and epigenetic landscape of Vigna mungo.</title>
        <authorList>
            <person name="Junaid A."/>
            <person name="Singh B."/>
            <person name="Bhatia S."/>
        </authorList>
    </citation>
    <scope>NUCLEOTIDE SEQUENCE [LARGE SCALE GENOMIC DNA]</scope>
    <source>
        <strain evidence="3">Urdbean</strain>
    </source>
</reference>
<protein>
    <submittedName>
        <fullName evidence="3">Uncharacterized protein</fullName>
    </submittedName>
</protein>
<evidence type="ECO:0000313" key="4">
    <source>
        <dbReference type="Proteomes" id="UP001374535"/>
    </source>
</evidence>
<keyword evidence="4" id="KW-1185">Reference proteome</keyword>
<dbReference type="PANTHER" id="PTHR33826">
    <property type="entry name" value="F20B24.21"/>
    <property type="match status" value="1"/>
</dbReference>
<dbReference type="AlphaFoldDB" id="A0AAQ3RXX1"/>
<evidence type="ECO:0000256" key="1">
    <source>
        <dbReference type="SAM" id="MobiDB-lite"/>
    </source>
</evidence>
<sequence>MGKGEEDGQPLPPSEDPPRNAECRCHCSRIRTFVGARCIIVLVLSVALFLSAAFWLPPFMSLADRRSLHGGSRFKGGVFWLAALFRGVRSVSAFGFGGNEVLGFPIWECVGEMRVKGV</sequence>
<keyword evidence="2" id="KW-0812">Transmembrane</keyword>
<accession>A0AAQ3RXX1</accession>
<gene>
    <name evidence="3" type="ORF">V8G54_022020</name>
</gene>
<proteinExistence type="predicted"/>
<keyword evidence="2" id="KW-0472">Membrane</keyword>
<feature type="transmembrane region" description="Helical" evidence="2">
    <location>
        <begin position="34"/>
        <end position="56"/>
    </location>
</feature>
<dbReference type="PANTHER" id="PTHR33826:SF2">
    <property type="entry name" value="HYDROXYPROLINE-RICH GLYCOPROTEIN FAMILY PROTEIN"/>
    <property type="match status" value="1"/>
</dbReference>
<name>A0AAQ3RXX1_VIGMU</name>
<dbReference type="EMBL" id="CP144695">
    <property type="protein sequence ID" value="WVZ08674.1"/>
    <property type="molecule type" value="Genomic_DNA"/>
</dbReference>
<dbReference type="Proteomes" id="UP001374535">
    <property type="component" value="Chromosome 6"/>
</dbReference>